<keyword evidence="1" id="KW-0694">RNA-binding</keyword>
<dbReference type="Gene3D" id="3.30.70.330">
    <property type="match status" value="1"/>
</dbReference>
<dbReference type="Pfam" id="PF21278">
    <property type="entry name" value="YlmH_1st"/>
    <property type="match status" value="1"/>
</dbReference>
<feature type="domain" description="RNA-binding S4" evidence="2">
    <location>
        <begin position="182"/>
        <end position="251"/>
    </location>
</feature>
<accession>A0ABT9VKZ4</accession>
<evidence type="ECO:0000259" key="2">
    <source>
        <dbReference type="SMART" id="SM00363"/>
    </source>
</evidence>
<comment type="caution">
    <text evidence="3">The sequence shown here is derived from an EMBL/GenBank/DDBJ whole genome shotgun (WGS) entry which is preliminary data.</text>
</comment>
<dbReference type="PROSITE" id="PS50889">
    <property type="entry name" value="S4"/>
    <property type="match status" value="1"/>
</dbReference>
<dbReference type="SUPFAM" id="SSF55174">
    <property type="entry name" value="Alpha-L RNA-binding motif"/>
    <property type="match status" value="1"/>
</dbReference>
<dbReference type="RefSeq" id="WP_044896106.1">
    <property type="nucleotide sequence ID" value="NZ_JAUSTR010000001.1"/>
</dbReference>
<dbReference type="InterPro" id="IPR002942">
    <property type="entry name" value="S4_RNA-bd"/>
</dbReference>
<dbReference type="PANTHER" id="PTHR13633:SF3">
    <property type="entry name" value="MITOCHONDRIAL TRANSCRIPTION RESCUE FACTOR 1"/>
    <property type="match status" value="1"/>
</dbReference>
<dbReference type="PANTHER" id="PTHR13633">
    <property type="entry name" value="MITOCHONDRIAL TRANSCRIPTION RESCUE FACTOR 1"/>
    <property type="match status" value="1"/>
</dbReference>
<gene>
    <name evidence="3" type="ORF">J2S06_000724</name>
</gene>
<proteinExistence type="predicted"/>
<reference evidence="3 4" key="1">
    <citation type="submission" date="2023-07" db="EMBL/GenBank/DDBJ databases">
        <title>Genomic Encyclopedia of Type Strains, Phase IV (KMG-IV): sequencing the most valuable type-strain genomes for metagenomic binning, comparative biology and taxonomic classification.</title>
        <authorList>
            <person name="Goeker M."/>
        </authorList>
    </citation>
    <scope>NUCLEOTIDE SEQUENCE [LARGE SCALE GENOMIC DNA]</scope>
    <source>
        <strain evidence="3 4">DSM 19092</strain>
    </source>
</reference>
<name>A0ABT9VKZ4_9BACI</name>
<dbReference type="InterPro" id="IPR048443">
    <property type="entry name" value="RqcP2_N"/>
</dbReference>
<sequence length="258" mass="30010">MDGIYQHFREDEHTFIDQVIEWKDFVERQYSPKLTDFLDPREQFIANSVIGSHSEVQIMFFGGNVYTERKRALLYPEYFVPTEEDFHLAAFEIDYPKKFITLEHRHILGSLMSLGLKRTKYGDIIIQNHRIQIIVAKEIEHYVQLHFNEVGKTPVSLRPLSLQDIIIAEKSYETETKTISSLRLDAVCSAILKLSRQKTKPLIQNGYVKVNWKVIEDPSFEIMEGDIISVRGFGRSKVMSIEGKTKKDKLKVTIGKQK</sequence>
<dbReference type="Proteomes" id="UP001225646">
    <property type="component" value="Unassembled WGS sequence"/>
</dbReference>
<dbReference type="InterPro" id="IPR036986">
    <property type="entry name" value="S4_RNA-bd_sf"/>
</dbReference>
<organism evidence="3 4">
    <name type="scientific">Aeribacillus alveayuensis</name>
    <dbReference type="NCBI Taxonomy" id="279215"/>
    <lineage>
        <taxon>Bacteria</taxon>
        <taxon>Bacillati</taxon>
        <taxon>Bacillota</taxon>
        <taxon>Bacilli</taxon>
        <taxon>Bacillales</taxon>
        <taxon>Bacillaceae</taxon>
        <taxon>Aeribacillus</taxon>
    </lineage>
</organism>
<evidence type="ECO:0000256" key="1">
    <source>
        <dbReference type="PROSITE-ProRule" id="PRU00182"/>
    </source>
</evidence>
<evidence type="ECO:0000313" key="4">
    <source>
        <dbReference type="Proteomes" id="UP001225646"/>
    </source>
</evidence>
<dbReference type="Pfam" id="PF01479">
    <property type="entry name" value="S4"/>
    <property type="match status" value="1"/>
</dbReference>
<evidence type="ECO:0000313" key="3">
    <source>
        <dbReference type="EMBL" id="MDQ0161654.1"/>
    </source>
</evidence>
<dbReference type="InterPro" id="IPR012677">
    <property type="entry name" value="Nucleotide-bd_a/b_plait_sf"/>
</dbReference>
<dbReference type="Gene3D" id="3.10.290.10">
    <property type="entry name" value="RNA-binding S4 domain"/>
    <property type="match status" value="1"/>
</dbReference>
<protein>
    <submittedName>
        <fullName evidence="3">RNA-binding protein YlmH</fullName>
    </submittedName>
</protein>
<dbReference type="Pfam" id="PF17774">
    <property type="entry name" value="YlmH_RBD"/>
    <property type="match status" value="1"/>
</dbReference>
<dbReference type="CDD" id="cd00165">
    <property type="entry name" value="S4"/>
    <property type="match status" value="1"/>
</dbReference>
<dbReference type="SMART" id="SM00363">
    <property type="entry name" value="S4"/>
    <property type="match status" value="1"/>
</dbReference>
<dbReference type="EMBL" id="JAUSTR010000001">
    <property type="protein sequence ID" value="MDQ0161654.1"/>
    <property type="molecule type" value="Genomic_DNA"/>
</dbReference>
<dbReference type="Gene3D" id="3.30.1370.160">
    <property type="match status" value="1"/>
</dbReference>
<dbReference type="InterPro" id="IPR040591">
    <property type="entry name" value="RqcP2_RBD"/>
</dbReference>
<keyword evidence="4" id="KW-1185">Reference proteome</keyword>